<evidence type="ECO:0000256" key="2">
    <source>
        <dbReference type="ARBA" id="ARBA00022723"/>
    </source>
</evidence>
<evidence type="ECO:0000256" key="5">
    <source>
        <dbReference type="ARBA" id="ARBA00025770"/>
    </source>
</evidence>
<dbReference type="GO" id="GO:0005666">
    <property type="term" value="C:RNA polymerase III complex"/>
    <property type="evidence" value="ECO:0007669"/>
    <property type="project" value="TreeGrafter"/>
</dbReference>
<keyword evidence="6" id="KW-1185">Reference proteome</keyword>
<sequence>MDTKKDVQSQKQQPVILICGKCHKENEIKSKYPIKCRDCEYRIIYTKKTKILLVSDAQWNI</sequence>
<dbReference type="InterPro" id="IPR029040">
    <property type="entry name" value="RPABC4/Spt4"/>
</dbReference>
<dbReference type="GeneID" id="113925513"/>
<dbReference type="SMART" id="SM00659">
    <property type="entry name" value="RPOLCX"/>
    <property type="match status" value="1"/>
</dbReference>
<dbReference type="PANTHER" id="PTHR12056:SF4">
    <property type="entry name" value="DNA-DIRECTED RNA POLYMERASES I, II, AND III SUBUNIT RPABC4"/>
    <property type="match status" value="1"/>
</dbReference>
<dbReference type="Proteomes" id="UP000515165">
    <property type="component" value="Chromosome 2"/>
</dbReference>
<dbReference type="GO" id="GO:0006351">
    <property type="term" value="P:DNA-templated transcription"/>
    <property type="evidence" value="ECO:0007669"/>
    <property type="project" value="InterPro"/>
</dbReference>
<keyword evidence="3" id="KW-0862">Zinc</keyword>
<dbReference type="InterPro" id="IPR006591">
    <property type="entry name" value="RNAP_P/RPABC4"/>
</dbReference>
<dbReference type="SUPFAM" id="SSF63393">
    <property type="entry name" value="RNA polymerase subunits"/>
    <property type="match status" value="1"/>
</dbReference>
<evidence type="ECO:0000313" key="7">
    <source>
        <dbReference type="RefSeq" id="XP_035582229.1"/>
    </source>
</evidence>
<evidence type="ECO:0000256" key="3">
    <source>
        <dbReference type="ARBA" id="ARBA00022833"/>
    </source>
</evidence>
<comment type="subcellular location">
    <subcellularLocation>
        <location evidence="1">Nucleus</location>
    </subcellularLocation>
</comment>
<dbReference type="AlphaFoldDB" id="A0A6P9F887"/>
<dbReference type="GO" id="GO:0003677">
    <property type="term" value="F:DNA binding"/>
    <property type="evidence" value="ECO:0007669"/>
    <property type="project" value="InterPro"/>
</dbReference>
<organism evidence="6 7">
    <name type="scientific">Zalophus californianus</name>
    <name type="common">California sealion</name>
    <dbReference type="NCBI Taxonomy" id="9704"/>
    <lineage>
        <taxon>Eukaryota</taxon>
        <taxon>Metazoa</taxon>
        <taxon>Chordata</taxon>
        <taxon>Craniata</taxon>
        <taxon>Vertebrata</taxon>
        <taxon>Euteleostomi</taxon>
        <taxon>Mammalia</taxon>
        <taxon>Eutheria</taxon>
        <taxon>Laurasiatheria</taxon>
        <taxon>Carnivora</taxon>
        <taxon>Caniformia</taxon>
        <taxon>Pinnipedia</taxon>
        <taxon>Otariidae</taxon>
        <taxon>Zalophus</taxon>
    </lineage>
</organism>
<name>A0A6P9F887_ZALCA</name>
<keyword evidence="2" id="KW-0479">Metal-binding</keyword>
<dbReference type="PANTHER" id="PTHR12056">
    <property type="entry name" value="DNA-DIRECTED RNA POLYMERASES I, II, AND III"/>
    <property type="match status" value="1"/>
</dbReference>
<dbReference type="Pfam" id="PF03604">
    <property type="entry name" value="Zn_ribbon_RPAB4"/>
    <property type="match status" value="1"/>
</dbReference>
<dbReference type="KEGG" id="zca:113925513"/>
<evidence type="ECO:0000256" key="4">
    <source>
        <dbReference type="ARBA" id="ARBA00023242"/>
    </source>
</evidence>
<comment type="similarity">
    <text evidence="5">Belongs to the archaeal Rpo12/eukaryotic RPC10 RNA polymerase subunit family.</text>
</comment>
<protein>
    <submittedName>
        <fullName evidence="7">DNA-directed RNA polymerases I, II, and III subunit RPABC4-like</fullName>
    </submittedName>
</protein>
<dbReference type="GO" id="GO:0005736">
    <property type="term" value="C:RNA polymerase I complex"/>
    <property type="evidence" value="ECO:0007669"/>
    <property type="project" value="TreeGrafter"/>
</dbReference>
<accession>A0A6P9F887</accession>
<dbReference type="InterPro" id="IPR039747">
    <property type="entry name" value="RPABC4"/>
</dbReference>
<dbReference type="Gene3D" id="2.20.28.30">
    <property type="entry name" value="RNA polymerase ii, chain L"/>
    <property type="match status" value="1"/>
</dbReference>
<dbReference type="GO" id="GO:0005665">
    <property type="term" value="C:RNA polymerase II, core complex"/>
    <property type="evidence" value="ECO:0007669"/>
    <property type="project" value="TreeGrafter"/>
</dbReference>
<evidence type="ECO:0000313" key="6">
    <source>
        <dbReference type="Proteomes" id="UP000515165"/>
    </source>
</evidence>
<dbReference type="GO" id="GO:0003899">
    <property type="term" value="F:DNA-directed RNA polymerase activity"/>
    <property type="evidence" value="ECO:0007669"/>
    <property type="project" value="InterPro"/>
</dbReference>
<proteinExistence type="inferred from homology"/>
<reference evidence="7" key="1">
    <citation type="submission" date="2025-08" db="UniProtKB">
        <authorList>
            <consortium name="RefSeq"/>
        </authorList>
    </citation>
    <scope>IDENTIFICATION</scope>
    <source>
        <tissue evidence="7">Blood</tissue>
    </source>
</reference>
<gene>
    <name evidence="7" type="primary">LOC113925513</name>
</gene>
<evidence type="ECO:0000256" key="1">
    <source>
        <dbReference type="ARBA" id="ARBA00004123"/>
    </source>
</evidence>
<dbReference type="OrthoDB" id="5585087at2759"/>
<dbReference type="GO" id="GO:0008270">
    <property type="term" value="F:zinc ion binding"/>
    <property type="evidence" value="ECO:0007669"/>
    <property type="project" value="InterPro"/>
</dbReference>
<dbReference type="RefSeq" id="XP_035582229.1">
    <property type="nucleotide sequence ID" value="XM_035726336.1"/>
</dbReference>
<keyword evidence="4" id="KW-0539">Nucleus</keyword>